<evidence type="ECO:0000313" key="2">
    <source>
        <dbReference type="Proteomes" id="UP000257109"/>
    </source>
</evidence>
<dbReference type="EMBL" id="QJKJ01004094">
    <property type="protein sequence ID" value="RDX95581.1"/>
    <property type="molecule type" value="Genomic_DNA"/>
</dbReference>
<protein>
    <submittedName>
        <fullName evidence="1">Uncharacterized protein</fullName>
    </submittedName>
</protein>
<dbReference type="AlphaFoldDB" id="A0A371GYJ5"/>
<name>A0A371GYJ5_MUCPR</name>
<gene>
    <name evidence="1" type="ORF">CR513_21877</name>
</gene>
<dbReference type="STRING" id="157652.A0A371GYJ5"/>
<accession>A0A371GYJ5</accession>
<keyword evidence="2" id="KW-1185">Reference proteome</keyword>
<dbReference type="Proteomes" id="UP000257109">
    <property type="component" value="Unassembled WGS sequence"/>
</dbReference>
<reference evidence="1" key="1">
    <citation type="submission" date="2018-05" db="EMBL/GenBank/DDBJ databases">
        <title>Draft genome of Mucuna pruriens seed.</title>
        <authorList>
            <person name="Nnadi N.E."/>
            <person name="Vos R."/>
            <person name="Hasami M.H."/>
            <person name="Devisetty U.K."/>
            <person name="Aguiy J.C."/>
        </authorList>
    </citation>
    <scope>NUCLEOTIDE SEQUENCE [LARGE SCALE GENOMIC DNA]</scope>
    <source>
        <strain evidence="1">JCA_2017</strain>
    </source>
</reference>
<proteinExistence type="predicted"/>
<feature type="non-terminal residue" evidence="1">
    <location>
        <position position="161"/>
    </location>
</feature>
<organism evidence="1 2">
    <name type="scientific">Mucuna pruriens</name>
    <name type="common">Velvet bean</name>
    <name type="synonym">Dolichos pruriens</name>
    <dbReference type="NCBI Taxonomy" id="157652"/>
    <lineage>
        <taxon>Eukaryota</taxon>
        <taxon>Viridiplantae</taxon>
        <taxon>Streptophyta</taxon>
        <taxon>Embryophyta</taxon>
        <taxon>Tracheophyta</taxon>
        <taxon>Spermatophyta</taxon>
        <taxon>Magnoliopsida</taxon>
        <taxon>eudicotyledons</taxon>
        <taxon>Gunneridae</taxon>
        <taxon>Pentapetalae</taxon>
        <taxon>rosids</taxon>
        <taxon>fabids</taxon>
        <taxon>Fabales</taxon>
        <taxon>Fabaceae</taxon>
        <taxon>Papilionoideae</taxon>
        <taxon>50 kb inversion clade</taxon>
        <taxon>NPAAA clade</taxon>
        <taxon>indigoferoid/millettioid clade</taxon>
        <taxon>Phaseoleae</taxon>
        <taxon>Mucuna</taxon>
    </lineage>
</organism>
<comment type="caution">
    <text evidence="1">The sequence shown here is derived from an EMBL/GenBank/DDBJ whole genome shotgun (WGS) entry which is preliminary data.</text>
</comment>
<sequence>MISPHSYIKFSITKYFNFIHCSLRLKHPGLFVYSDLLDMSWHKGVHDSDLLLTYRYHRPLNLGPLSLTIKHSVSPEVGIHGIPLNKFSHSLCRGVRLSKLSIGYDSIEPSESDSSKGKATARFHFTHNGGRSISTDRDGFSLTRRLIYEIYSVQSSGIKPV</sequence>
<evidence type="ECO:0000313" key="1">
    <source>
        <dbReference type="EMBL" id="RDX95581.1"/>
    </source>
</evidence>